<reference evidence="2 3" key="1">
    <citation type="submission" date="2014-11" db="EMBL/GenBank/DDBJ databases">
        <title>Complete genome sequence and analysis of Lactobacillus hokkaidonensis LOOC260T.</title>
        <authorList>
            <person name="Tanizawa Y."/>
            <person name="Tohno M."/>
            <person name="Kaminuma E."/>
            <person name="Nakamura Y."/>
            <person name="Arita M."/>
        </authorList>
    </citation>
    <scope>NUCLEOTIDE SEQUENCE [LARGE SCALE GENOMIC DNA]</scope>
    <source>
        <strain evidence="2 3">LOOC260</strain>
    </source>
</reference>
<evidence type="ECO:0000313" key="3">
    <source>
        <dbReference type="Proteomes" id="UP000031620"/>
    </source>
</evidence>
<dbReference type="STRING" id="1291742.LOOC260_120710"/>
<dbReference type="Pfam" id="PF07883">
    <property type="entry name" value="Cupin_2"/>
    <property type="match status" value="1"/>
</dbReference>
<dbReference type="PIRSF" id="PIRSF029883">
    <property type="entry name" value="KdgF"/>
    <property type="match status" value="1"/>
</dbReference>
<proteinExistence type="predicted"/>
<dbReference type="PANTHER" id="PTHR40112:SF1">
    <property type="entry name" value="H2HPP ISOMERASE"/>
    <property type="match status" value="1"/>
</dbReference>
<dbReference type="KEGG" id="lho:LOOC260_120710"/>
<dbReference type="Proteomes" id="UP000031620">
    <property type="component" value="Chromosome"/>
</dbReference>
<sequence length="115" mass="13131">MFFNDSDIKLDQIDSNSSRKVLAHSDNIMNARVYFKKATPNEEIKTHNHVHEQLTYVLKGSFKFAIHEDGQVKTQIVHVGDSIYFPSNVYHGCIPMEDGSELLDSFTPARADFLK</sequence>
<protein>
    <submittedName>
        <fullName evidence="2">Pectin degradation protein, sugar phosphate isomerase family</fullName>
    </submittedName>
</protein>
<keyword evidence="2" id="KW-0413">Isomerase</keyword>
<dbReference type="AlphaFoldDB" id="A0A0A1GWF1"/>
<dbReference type="PANTHER" id="PTHR40112">
    <property type="entry name" value="H2HPP ISOMERASE"/>
    <property type="match status" value="1"/>
</dbReference>
<evidence type="ECO:0000313" key="2">
    <source>
        <dbReference type="EMBL" id="BAP86577.1"/>
    </source>
</evidence>
<dbReference type="RefSeq" id="WP_041094746.1">
    <property type="nucleotide sequence ID" value="NZ_AP014680.1"/>
</dbReference>
<dbReference type="SUPFAM" id="SSF51182">
    <property type="entry name" value="RmlC-like cupins"/>
    <property type="match status" value="1"/>
</dbReference>
<dbReference type="InterPro" id="IPR013096">
    <property type="entry name" value="Cupin_2"/>
</dbReference>
<dbReference type="InterPro" id="IPR025499">
    <property type="entry name" value="KdgF"/>
</dbReference>
<dbReference type="InterPro" id="IPR014710">
    <property type="entry name" value="RmlC-like_jellyroll"/>
</dbReference>
<dbReference type="InterPro" id="IPR011051">
    <property type="entry name" value="RmlC_Cupin_sf"/>
</dbReference>
<dbReference type="CDD" id="cd02238">
    <property type="entry name" value="cupin_KdgF"/>
    <property type="match status" value="1"/>
</dbReference>
<dbReference type="HOGENOM" id="CLU_134269_1_1_9"/>
<gene>
    <name evidence="2" type="ORF">LOOC260_120710</name>
</gene>
<name>A0A0A1GWF1_9LACO</name>
<evidence type="ECO:0000259" key="1">
    <source>
        <dbReference type="Pfam" id="PF07883"/>
    </source>
</evidence>
<organism evidence="2 3">
    <name type="scientific">Paucilactobacillus hokkaidonensis JCM 18461</name>
    <dbReference type="NCBI Taxonomy" id="1291742"/>
    <lineage>
        <taxon>Bacteria</taxon>
        <taxon>Bacillati</taxon>
        <taxon>Bacillota</taxon>
        <taxon>Bacilli</taxon>
        <taxon>Lactobacillales</taxon>
        <taxon>Lactobacillaceae</taxon>
        <taxon>Paucilactobacillus</taxon>
    </lineage>
</organism>
<accession>A0A0A1GWF1</accession>
<dbReference type="GO" id="GO:0016853">
    <property type="term" value="F:isomerase activity"/>
    <property type="evidence" value="ECO:0007669"/>
    <property type="project" value="UniProtKB-KW"/>
</dbReference>
<feature type="domain" description="Cupin type-2" evidence="1">
    <location>
        <begin position="40"/>
        <end position="94"/>
    </location>
</feature>
<dbReference type="Gene3D" id="2.60.120.10">
    <property type="entry name" value="Jelly Rolls"/>
    <property type="match status" value="1"/>
</dbReference>
<dbReference type="EMBL" id="AP014680">
    <property type="protein sequence ID" value="BAP86577.1"/>
    <property type="molecule type" value="Genomic_DNA"/>
</dbReference>
<dbReference type="InterPro" id="IPR052535">
    <property type="entry name" value="Bacilysin_H2HPP_isomerase"/>
</dbReference>